<dbReference type="Pfam" id="PF08843">
    <property type="entry name" value="AbiEii"/>
    <property type="match status" value="1"/>
</dbReference>
<keyword evidence="1" id="KW-0808">Transferase</keyword>
<dbReference type="GO" id="GO:0016740">
    <property type="term" value="F:transferase activity"/>
    <property type="evidence" value="ECO:0007669"/>
    <property type="project" value="UniProtKB-KW"/>
</dbReference>
<reference evidence="1" key="2">
    <citation type="journal article" date="2021" name="PeerJ">
        <title>Extensive microbial diversity within the chicken gut microbiome revealed by metagenomics and culture.</title>
        <authorList>
            <person name="Gilroy R."/>
            <person name="Ravi A."/>
            <person name="Getino M."/>
            <person name="Pursley I."/>
            <person name="Horton D.L."/>
            <person name="Alikhan N.F."/>
            <person name="Baker D."/>
            <person name="Gharbi K."/>
            <person name="Hall N."/>
            <person name="Watson M."/>
            <person name="Adriaenssens E.M."/>
            <person name="Foster-Nyarko E."/>
            <person name="Jarju S."/>
            <person name="Secka A."/>
            <person name="Antonio M."/>
            <person name="Oren A."/>
            <person name="Chaudhuri R.R."/>
            <person name="La Ragione R."/>
            <person name="Hildebrand F."/>
            <person name="Pallen M.J."/>
        </authorList>
    </citation>
    <scope>NUCLEOTIDE SEQUENCE</scope>
    <source>
        <strain evidence="1">14700</strain>
    </source>
</reference>
<organism evidence="1 2">
    <name type="scientific">Candidatus Ornithospirochaeta stercoravium</name>
    <dbReference type="NCBI Taxonomy" id="2840897"/>
    <lineage>
        <taxon>Bacteria</taxon>
        <taxon>Pseudomonadati</taxon>
        <taxon>Spirochaetota</taxon>
        <taxon>Spirochaetia</taxon>
        <taxon>Spirochaetales</taxon>
        <taxon>Spirochaetaceae</taxon>
        <taxon>Spirochaetaceae incertae sedis</taxon>
        <taxon>Candidatus Ornithospirochaeta</taxon>
    </lineage>
</organism>
<dbReference type="Proteomes" id="UP000810292">
    <property type="component" value="Unassembled WGS sequence"/>
</dbReference>
<gene>
    <name evidence="1" type="ORF">IAA72_03805</name>
</gene>
<dbReference type="EMBL" id="JADIMF010000061">
    <property type="protein sequence ID" value="MBO8468891.1"/>
    <property type="molecule type" value="Genomic_DNA"/>
</dbReference>
<dbReference type="Gene3D" id="3.10.450.620">
    <property type="entry name" value="JHP933, nucleotidyltransferase-like core domain"/>
    <property type="match status" value="1"/>
</dbReference>
<comment type="caution">
    <text evidence="1">The sequence shown here is derived from an EMBL/GenBank/DDBJ whole genome shotgun (WGS) entry which is preliminary data.</text>
</comment>
<evidence type="ECO:0000313" key="1">
    <source>
        <dbReference type="EMBL" id="MBO8468891.1"/>
    </source>
</evidence>
<dbReference type="InterPro" id="IPR014942">
    <property type="entry name" value="AbiEii"/>
</dbReference>
<protein>
    <submittedName>
        <fullName evidence="1">Nucleotidyl transferase AbiEii/AbiGii toxin family protein</fullName>
    </submittedName>
</protein>
<dbReference type="AlphaFoldDB" id="A0A9D9IAX8"/>
<proteinExistence type="predicted"/>
<sequence length="316" mass="37025">METAAELGMSGAAIEKDLWVCFVLSIIFSDSNMKDIFRFKGGTSLSKAYGLIHRFSEDIDLILDWRKLGFSKDEPWQKRSNTAQDKFNKEANTKAALYIRNKIFPIFRDAIRKSLEAEPDLIINPIDPQTIIFRYPNVFKSQYLSPSVRLEIGPLASWTPTENRPIQPYIADVFPEVFSEMSFIVETVLPERTFWEKATVLHHEANRPLDSIMPARYARHYYDLFMMTKSDVKDKAFRNLQLLDDVIAFKTKFYPRKWAEYEKAVPATIRIVPPKERIAYLMEDYENMKEMLFGKKPSFREILEGLEQHENEMHKL</sequence>
<reference evidence="1" key="1">
    <citation type="submission" date="2020-10" db="EMBL/GenBank/DDBJ databases">
        <authorList>
            <person name="Gilroy R."/>
        </authorList>
    </citation>
    <scope>NUCLEOTIDE SEQUENCE</scope>
    <source>
        <strain evidence="1">14700</strain>
    </source>
</reference>
<evidence type="ECO:0000313" key="2">
    <source>
        <dbReference type="Proteomes" id="UP000810292"/>
    </source>
</evidence>
<accession>A0A9D9IAX8</accession>
<name>A0A9D9IAX8_9SPIO</name>